<dbReference type="EMBL" id="LS483254">
    <property type="protein sequence ID" value="SQD92143.1"/>
    <property type="molecule type" value="Genomic_DNA"/>
</dbReference>
<proteinExistence type="predicted"/>
<evidence type="ECO:0000313" key="3">
    <source>
        <dbReference type="Proteomes" id="UP000249818"/>
    </source>
</evidence>
<dbReference type="KEGG" id="bana:BARAN1_0118"/>
<organism evidence="2 3">
    <name type="scientific">Candidatus Bipolaricaulis anaerobius</name>
    <dbReference type="NCBI Taxonomy" id="2026885"/>
    <lineage>
        <taxon>Bacteria</taxon>
        <taxon>Candidatus Bipolaricaulota</taxon>
        <taxon>Candidatus Bipolaricaulia</taxon>
        <taxon>Candidatus Bipolaricaulales</taxon>
        <taxon>Candidatus Bipolaricaulaceae</taxon>
        <taxon>Candidatus Bipolaricaulis</taxon>
    </lineage>
</organism>
<feature type="transmembrane region" description="Helical" evidence="1">
    <location>
        <begin position="24"/>
        <end position="49"/>
    </location>
</feature>
<dbReference type="AlphaFoldDB" id="A0A2X3K4X7"/>
<keyword evidence="1" id="KW-1133">Transmembrane helix</keyword>
<reference evidence="3" key="1">
    <citation type="submission" date="2018-05" db="EMBL/GenBank/DDBJ databases">
        <authorList>
            <person name="Hao L."/>
        </authorList>
    </citation>
    <scope>NUCLEOTIDE SEQUENCE [LARGE SCALE GENOMIC DNA]</scope>
</reference>
<evidence type="ECO:0000256" key="1">
    <source>
        <dbReference type="SAM" id="Phobius"/>
    </source>
</evidence>
<sequence>MELHEWLSVYQAVSATAANKERTYWNLGGTCLVVSVLLLILGVVLGIAVVEDAYNGYVATTALQCLTTVVAGFGVLISTYWLALQHRMAHEVAHWQGLLRQLEGEFAGAEFHRSSFRLLIGQPVRSPRITPHFDEWYPGVTRLGWFSRALAGLTTALLPMAFLVAWIALAILPWVIP</sequence>
<evidence type="ECO:0000313" key="2">
    <source>
        <dbReference type="EMBL" id="SQD92143.1"/>
    </source>
</evidence>
<accession>A0A2X3K4X7</accession>
<dbReference type="RefSeq" id="WP_162297724.1">
    <property type="nucleotide sequence ID" value="NZ_LS483254.1"/>
</dbReference>
<name>A0A2X3K4X7_9BACT</name>
<keyword evidence="1" id="KW-0812">Transmembrane</keyword>
<gene>
    <name evidence="2" type="ORF">BARAN1_0118</name>
</gene>
<feature type="transmembrane region" description="Helical" evidence="1">
    <location>
        <begin position="61"/>
        <end position="83"/>
    </location>
</feature>
<dbReference type="Proteomes" id="UP000249818">
    <property type="component" value="Chromosome BARAN1"/>
</dbReference>
<protein>
    <submittedName>
        <fullName evidence="2">Uncharacterized protein</fullName>
    </submittedName>
</protein>
<feature type="transmembrane region" description="Helical" evidence="1">
    <location>
        <begin position="150"/>
        <end position="176"/>
    </location>
</feature>
<keyword evidence="1" id="KW-0472">Membrane</keyword>
<keyword evidence="3" id="KW-1185">Reference proteome</keyword>